<dbReference type="Pfam" id="PF00977">
    <property type="entry name" value="His_biosynth"/>
    <property type="match status" value="1"/>
</dbReference>
<evidence type="ECO:0000313" key="7">
    <source>
        <dbReference type="Proteomes" id="UP000070456"/>
    </source>
</evidence>
<dbReference type="InterPro" id="IPR013785">
    <property type="entry name" value="Aldolase_TIM"/>
</dbReference>
<reference evidence="6 7" key="1">
    <citation type="submission" date="2015-12" db="EMBL/GenBank/DDBJ databases">
        <title>Draft genome sequence of the thermoanaerobe Thermotalea metallivorans, an isolate from the runoff channel of the Great Artesian Basin, Australia.</title>
        <authorList>
            <person name="Patel B.K."/>
        </authorList>
    </citation>
    <scope>NUCLEOTIDE SEQUENCE [LARGE SCALE GENOMIC DNA]</scope>
    <source>
        <strain evidence="6 7">B2-1</strain>
    </source>
</reference>
<dbReference type="Gene3D" id="3.20.20.70">
    <property type="entry name" value="Aldolase class I"/>
    <property type="match status" value="1"/>
</dbReference>
<dbReference type="PATRIC" id="fig|520762.4.peg.823"/>
<comment type="similarity">
    <text evidence="1 5">Belongs to the HisA/HisF family.</text>
</comment>
<dbReference type="GO" id="GO:0000105">
    <property type="term" value="P:L-histidine biosynthetic process"/>
    <property type="evidence" value="ECO:0007669"/>
    <property type="project" value="UniProtKB-KW"/>
</dbReference>
<dbReference type="STRING" id="520762.AN619_07370"/>
<dbReference type="EMBL" id="LOEE01000019">
    <property type="protein sequence ID" value="KXG77207.1"/>
    <property type="molecule type" value="Genomic_DNA"/>
</dbReference>
<evidence type="ECO:0000256" key="2">
    <source>
        <dbReference type="ARBA" id="ARBA00022605"/>
    </source>
</evidence>
<comment type="pathway">
    <text evidence="4">Amino-acid biosynthesis.</text>
</comment>
<keyword evidence="7" id="KW-1185">Reference proteome</keyword>
<dbReference type="PANTHER" id="PTHR43090">
    <property type="entry name" value="1-(5-PHOSPHORIBOSYL)-5-[(5-PHOSPHORIBOSYLAMINO)METHYLIDENEAMINO] IMIDAZOLE-4-CARBOXAMIDE ISOMERASE"/>
    <property type="match status" value="1"/>
</dbReference>
<dbReference type="Proteomes" id="UP000070456">
    <property type="component" value="Unassembled WGS sequence"/>
</dbReference>
<dbReference type="SUPFAM" id="SSF51366">
    <property type="entry name" value="Ribulose-phoshate binding barrel"/>
    <property type="match status" value="1"/>
</dbReference>
<dbReference type="InterPro" id="IPR011060">
    <property type="entry name" value="RibuloseP-bd_barrel"/>
</dbReference>
<dbReference type="EC" id="5.3.1.16" evidence="6"/>
<evidence type="ECO:0000256" key="5">
    <source>
        <dbReference type="RuleBase" id="RU003657"/>
    </source>
</evidence>
<evidence type="ECO:0000256" key="1">
    <source>
        <dbReference type="ARBA" id="ARBA00009667"/>
    </source>
</evidence>
<dbReference type="InterPro" id="IPR006062">
    <property type="entry name" value="His_biosynth"/>
</dbReference>
<comment type="caution">
    <text evidence="6">The sequence shown here is derived from an EMBL/GenBank/DDBJ whole genome shotgun (WGS) entry which is preliminary data.</text>
</comment>
<evidence type="ECO:0000256" key="3">
    <source>
        <dbReference type="ARBA" id="ARBA00023102"/>
    </source>
</evidence>
<keyword evidence="2 5" id="KW-0028">Amino-acid biosynthesis</keyword>
<dbReference type="InterPro" id="IPR044524">
    <property type="entry name" value="Isoase_HisA-like"/>
</dbReference>
<sequence>MLDLGVERVILGTSAVAEDGFIEKAVARFGEKIVVSIDAKNGYVAVDGWTKTSGLKAVEFAKKLEEKGLTTIIYTDIAKDGMLSGPNDAALALLKKNISMKLIASGGIGSIEDVRKLEKLGIDGAIIGKALYTGHIALKTLQEGLK</sequence>
<proteinExistence type="inferred from homology"/>
<gene>
    <name evidence="6" type="primary">hisA_1</name>
    <name evidence="6" type="ORF">AN619_07370</name>
</gene>
<dbReference type="GO" id="GO:0000162">
    <property type="term" value="P:L-tryptophan biosynthetic process"/>
    <property type="evidence" value="ECO:0007669"/>
    <property type="project" value="TreeGrafter"/>
</dbReference>
<dbReference type="GO" id="GO:0003949">
    <property type="term" value="F:1-(5-phosphoribosyl)-5-[(5-phosphoribosylamino)methylideneamino]imidazole-4-carboxamide isomerase activity"/>
    <property type="evidence" value="ECO:0007669"/>
    <property type="project" value="UniProtKB-EC"/>
</dbReference>
<evidence type="ECO:0000313" key="6">
    <source>
        <dbReference type="EMBL" id="KXG77207.1"/>
    </source>
</evidence>
<dbReference type="AlphaFoldDB" id="A0A140L9I2"/>
<dbReference type="PANTHER" id="PTHR43090:SF2">
    <property type="entry name" value="1-(5-PHOSPHORIBOSYL)-5-[(5-PHOSPHORIBOSYLAMINO)METHYLIDENEAMINO] IMIDAZOLE-4-CARBOXAMIDE ISOMERASE"/>
    <property type="match status" value="1"/>
</dbReference>
<protein>
    <submittedName>
        <fullName evidence="6">1-(5-phosphoribosyl)-5-[(5-phosphoribosylamino)methylideneamino] imidazole-4-carboxamide isomerase</fullName>
        <ecNumber evidence="6">5.3.1.16</ecNumber>
    </submittedName>
</protein>
<keyword evidence="3 5" id="KW-0368">Histidine biosynthesis</keyword>
<keyword evidence="6" id="KW-0413">Isomerase</keyword>
<name>A0A140L9I2_9FIRM</name>
<dbReference type="GO" id="GO:0005737">
    <property type="term" value="C:cytoplasm"/>
    <property type="evidence" value="ECO:0007669"/>
    <property type="project" value="TreeGrafter"/>
</dbReference>
<accession>A0A140L9I2</accession>
<evidence type="ECO:0000256" key="4">
    <source>
        <dbReference type="ARBA" id="ARBA00029440"/>
    </source>
</evidence>
<organism evidence="6 7">
    <name type="scientific">Thermotalea metallivorans</name>
    <dbReference type="NCBI Taxonomy" id="520762"/>
    <lineage>
        <taxon>Bacteria</taxon>
        <taxon>Bacillati</taxon>
        <taxon>Bacillota</taxon>
        <taxon>Clostridia</taxon>
        <taxon>Peptostreptococcales</taxon>
        <taxon>Thermotaleaceae</taxon>
        <taxon>Thermotalea</taxon>
    </lineage>
</organism>